<feature type="compositionally biased region" description="Low complexity" evidence="1">
    <location>
        <begin position="31"/>
        <end position="40"/>
    </location>
</feature>
<gene>
    <name evidence="2" type="ORF">QBC38DRAFT_455722</name>
</gene>
<organism evidence="2 3">
    <name type="scientific">Podospora fimiseda</name>
    <dbReference type="NCBI Taxonomy" id="252190"/>
    <lineage>
        <taxon>Eukaryota</taxon>
        <taxon>Fungi</taxon>
        <taxon>Dikarya</taxon>
        <taxon>Ascomycota</taxon>
        <taxon>Pezizomycotina</taxon>
        <taxon>Sordariomycetes</taxon>
        <taxon>Sordariomycetidae</taxon>
        <taxon>Sordariales</taxon>
        <taxon>Podosporaceae</taxon>
        <taxon>Podospora</taxon>
    </lineage>
</organism>
<accession>A0AAN7H1U2</accession>
<reference evidence="2" key="2">
    <citation type="submission" date="2023-05" db="EMBL/GenBank/DDBJ databases">
        <authorList>
            <consortium name="Lawrence Berkeley National Laboratory"/>
            <person name="Steindorff A."/>
            <person name="Hensen N."/>
            <person name="Bonometti L."/>
            <person name="Westerberg I."/>
            <person name="Brannstrom I.O."/>
            <person name="Guillou S."/>
            <person name="Cros-Aarteil S."/>
            <person name="Calhoun S."/>
            <person name="Haridas S."/>
            <person name="Kuo A."/>
            <person name="Mondo S."/>
            <person name="Pangilinan J."/>
            <person name="Riley R."/>
            <person name="Labutti K."/>
            <person name="Andreopoulos B."/>
            <person name="Lipzen A."/>
            <person name="Chen C."/>
            <person name="Yanf M."/>
            <person name="Daum C."/>
            <person name="Ng V."/>
            <person name="Clum A."/>
            <person name="Ohm R."/>
            <person name="Martin F."/>
            <person name="Silar P."/>
            <person name="Natvig D."/>
            <person name="Lalanne C."/>
            <person name="Gautier V."/>
            <person name="Ament-Velasquez S.L."/>
            <person name="Kruys A."/>
            <person name="Hutchinson M.I."/>
            <person name="Powell A.J."/>
            <person name="Barry K."/>
            <person name="Miller A.N."/>
            <person name="Grigoriev I.V."/>
            <person name="Debuchy R."/>
            <person name="Gladieux P."/>
            <person name="Thoren M.H."/>
            <person name="Johannesson H."/>
        </authorList>
    </citation>
    <scope>NUCLEOTIDE SEQUENCE</scope>
    <source>
        <strain evidence="2">CBS 990.96</strain>
    </source>
</reference>
<dbReference type="AlphaFoldDB" id="A0AAN7H1U2"/>
<evidence type="ECO:0000313" key="3">
    <source>
        <dbReference type="Proteomes" id="UP001301958"/>
    </source>
</evidence>
<protein>
    <submittedName>
        <fullName evidence="2">Uncharacterized protein</fullName>
    </submittedName>
</protein>
<dbReference type="EMBL" id="MU865338">
    <property type="protein sequence ID" value="KAK4226985.1"/>
    <property type="molecule type" value="Genomic_DNA"/>
</dbReference>
<dbReference type="Proteomes" id="UP001301958">
    <property type="component" value="Unassembled WGS sequence"/>
</dbReference>
<reference evidence="2" key="1">
    <citation type="journal article" date="2023" name="Mol. Phylogenet. Evol.">
        <title>Genome-scale phylogeny and comparative genomics of the fungal order Sordariales.</title>
        <authorList>
            <person name="Hensen N."/>
            <person name="Bonometti L."/>
            <person name="Westerberg I."/>
            <person name="Brannstrom I.O."/>
            <person name="Guillou S."/>
            <person name="Cros-Aarteil S."/>
            <person name="Calhoun S."/>
            <person name="Haridas S."/>
            <person name="Kuo A."/>
            <person name="Mondo S."/>
            <person name="Pangilinan J."/>
            <person name="Riley R."/>
            <person name="LaButti K."/>
            <person name="Andreopoulos B."/>
            <person name="Lipzen A."/>
            <person name="Chen C."/>
            <person name="Yan M."/>
            <person name="Daum C."/>
            <person name="Ng V."/>
            <person name="Clum A."/>
            <person name="Steindorff A."/>
            <person name="Ohm R.A."/>
            <person name="Martin F."/>
            <person name="Silar P."/>
            <person name="Natvig D.O."/>
            <person name="Lalanne C."/>
            <person name="Gautier V."/>
            <person name="Ament-Velasquez S.L."/>
            <person name="Kruys A."/>
            <person name="Hutchinson M.I."/>
            <person name="Powell A.J."/>
            <person name="Barry K."/>
            <person name="Miller A.N."/>
            <person name="Grigoriev I.V."/>
            <person name="Debuchy R."/>
            <person name="Gladieux P."/>
            <person name="Hiltunen Thoren M."/>
            <person name="Johannesson H."/>
        </authorList>
    </citation>
    <scope>NUCLEOTIDE SEQUENCE</scope>
    <source>
        <strain evidence="2">CBS 990.96</strain>
    </source>
</reference>
<evidence type="ECO:0000313" key="2">
    <source>
        <dbReference type="EMBL" id="KAK4226985.1"/>
    </source>
</evidence>
<proteinExistence type="predicted"/>
<name>A0AAN7H1U2_9PEZI</name>
<comment type="caution">
    <text evidence="2">The sequence shown here is derived from an EMBL/GenBank/DDBJ whole genome shotgun (WGS) entry which is preliminary data.</text>
</comment>
<sequence>MTDNTQPALSPGTYTIKIQNTIQAVESHSEPTPIITSPSPLDLPPNDPDRDGDGDGLSRLCENFGVLRLPESQLVESTDESAQWLNDKLRNGYALVKTRDQTGAATMAVCRGPLIPFPGQESSAVRGKDLAIIDERTGIRDISYQVTWQLGREVLMKDHSLVISLVRLKRKIFEEVKKRVAACSGTEDHELVMREITSVIKECFGFDNTPPDDDATAIQRFISEAHQTSNITQSHLITDPDMLPLESIRTFYTDQSWIEAFLDGGLHERKIARPNSSLGILAED</sequence>
<evidence type="ECO:0000256" key="1">
    <source>
        <dbReference type="SAM" id="MobiDB-lite"/>
    </source>
</evidence>
<keyword evidence="3" id="KW-1185">Reference proteome</keyword>
<feature type="region of interest" description="Disordered" evidence="1">
    <location>
        <begin position="25"/>
        <end position="57"/>
    </location>
</feature>